<feature type="domain" description="Glycosyl transferase family 1" evidence="7">
    <location>
        <begin position="264"/>
        <end position="443"/>
    </location>
</feature>
<dbReference type="InterPro" id="IPR049438">
    <property type="entry name" value="TreT_GT1"/>
</dbReference>
<dbReference type="Pfam" id="PF00534">
    <property type="entry name" value="Glycos_transf_1"/>
    <property type="match status" value="1"/>
</dbReference>
<keyword evidence="6" id="KW-0119">Carbohydrate metabolism</keyword>
<dbReference type="PANTHER" id="PTHR47779:SF1">
    <property type="entry name" value="SYNTHASE (CCG-9), PUTATIVE (AFU_ORTHOLOGUE AFUA_3G12100)-RELATED"/>
    <property type="match status" value="1"/>
</dbReference>
<dbReference type="Proteomes" id="UP001596083">
    <property type="component" value="Unassembled WGS sequence"/>
</dbReference>
<comment type="subunit">
    <text evidence="2">Homodimer.</text>
</comment>
<evidence type="ECO:0000313" key="9">
    <source>
        <dbReference type="EMBL" id="MFC5720487.1"/>
    </source>
</evidence>
<proteinExistence type="inferred from homology"/>
<dbReference type="Pfam" id="PF21269">
    <property type="entry name" value="TreT_GT1"/>
    <property type="match status" value="1"/>
</dbReference>
<dbReference type="InterPro" id="IPR052078">
    <property type="entry name" value="Trehalose_Metab_GTase"/>
</dbReference>
<name>A0ABW0YY85_9ACTN</name>
<protein>
    <submittedName>
        <fullName evidence="9">Glycosyltransferase</fullName>
        <ecNumber evidence="9">2.4.-.-</ecNumber>
    </submittedName>
</protein>
<dbReference type="SUPFAM" id="SSF53756">
    <property type="entry name" value="UDP-Glycosyltransferase/glycogen phosphorylase"/>
    <property type="match status" value="1"/>
</dbReference>
<evidence type="ECO:0000256" key="4">
    <source>
        <dbReference type="ARBA" id="ARBA00022676"/>
    </source>
</evidence>
<evidence type="ECO:0000256" key="1">
    <source>
        <dbReference type="ARBA" id="ARBA00009481"/>
    </source>
</evidence>
<evidence type="ECO:0000256" key="6">
    <source>
        <dbReference type="ARBA" id="ARBA00023277"/>
    </source>
</evidence>
<keyword evidence="3" id="KW-0313">Glucose metabolism</keyword>
<keyword evidence="5 9" id="KW-0808">Transferase</keyword>
<dbReference type="InterPro" id="IPR001296">
    <property type="entry name" value="Glyco_trans_1"/>
</dbReference>
<sequence>MLQPVTIGERPLRALLPALGPERYETCEETLRTARRALAGRTVWQVNTTAAGGGVAELSHALLPYARAAGVDVRWLVLPGDPAFFDTTKRLFLLLYGHESTPEPDDAAFAHYVSGCADAARGLASRLRPGDIVVLHDPQTAALAPALAAAGARVVWRCHIGCDAPPPSAERAWRRLAPFLDAARLMVFSTPRHVPGLWRDRRTAVRVIPPSLDPLSAKNREWGHEPALAILSAAGLFAPGYRAAAPPPGTAVARVNHVTDGPGLPVGRPLVTQVSRWDVLKDMPGVMAAFAERTADLDGAHLVLAGPDVTGVADDPGGAAVLRECRQGWRKLSAKARSRIHLVTVDMADPTANATVIAALQRHATVVTQKSLAEGFGLTVTEAMWKARPVVASAVGGITDQIQHGREGILVRDPYDHEAFGDCILRLLADCELRGRLGRAAHERVHRDYLPDRHLIRWAEALLGLLD</sequence>
<dbReference type="EC" id="2.4.-.-" evidence="9"/>
<comment type="caution">
    <text evidence="9">The sequence shown here is derived from an EMBL/GenBank/DDBJ whole genome shotgun (WGS) entry which is preliminary data.</text>
</comment>
<keyword evidence="10" id="KW-1185">Reference proteome</keyword>
<feature type="domain" description="Trehalose synthase N-terminal" evidence="8">
    <location>
        <begin position="45"/>
        <end position="194"/>
    </location>
</feature>
<reference evidence="10" key="1">
    <citation type="journal article" date="2019" name="Int. J. Syst. Evol. Microbiol.">
        <title>The Global Catalogue of Microorganisms (GCM) 10K type strain sequencing project: providing services to taxonomists for standard genome sequencing and annotation.</title>
        <authorList>
            <consortium name="The Broad Institute Genomics Platform"/>
            <consortium name="The Broad Institute Genome Sequencing Center for Infectious Disease"/>
            <person name="Wu L."/>
            <person name="Ma J."/>
        </authorList>
    </citation>
    <scope>NUCLEOTIDE SEQUENCE [LARGE SCALE GENOMIC DNA]</scope>
    <source>
        <strain evidence="10">CGMCC 4.7304</strain>
    </source>
</reference>
<evidence type="ECO:0000313" key="10">
    <source>
        <dbReference type="Proteomes" id="UP001596083"/>
    </source>
</evidence>
<dbReference type="GO" id="GO:0016757">
    <property type="term" value="F:glycosyltransferase activity"/>
    <property type="evidence" value="ECO:0007669"/>
    <property type="project" value="UniProtKB-KW"/>
</dbReference>
<evidence type="ECO:0000256" key="2">
    <source>
        <dbReference type="ARBA" id="ARBA00011738"/>
    </source>
</evidence>
<evidence type="ECO:0000259" key="7">
    <source>
        <dbReference type="Pfam" id="PF00534"/>
    </source>
</evidence>
<comment type="similarity">
    <text evidence="1">Belongs to the glycosyltransferase group 1 family. Glycosyltransferase 4 subfamily.</text>
</comment>
<evidence type="ECO:0000256" key="3">
    <source>
        <dbReference type="ARBA" id="ARBA00022526"/>
    </source>
</evidence>
<dbReference type="EMBL" id="JBHSPB010000005">
    <property type="protein sequence ID" value="MFC5720487.1"/>
    <property type="molecule type" value="Genomic_DNA"/>
</dbReference>
<organism evidence="9 10">
    <name type="scientific">Streptomyces gamaensis</name>
    <dbReference type="NCBI Taxonomy" id="1763542"/>
    <lineage>
        <taxon>Bacteria</taxon>
        <taxon>Bacillati</taxon>
        <taxon>Actinomycetota</taxon>
        <taxon>Actinomycetes</taxon>
        <taxon>Kitasatosporales</taxon>
        <taxon>Streptomycetaceae</taxon>
        <taxon>Streptomyces</taxon>
    </lineage>
</organism>
<accession>A0ABW0YY85</accession>
<dbReference type="RefSeq" id="WP_390315634.1">
    <property type="nucleotide sequence ID" value="NZ_JBHSPB010000005.1"/>
</dbReference>
<dbReference type="PANTHER" id="PTHR47779">
    <property type="entry name" value="SYNTHASE (CCG-9), PUTATIVE (AFU_ORTHOLOGUE AFUA_3G12100)-RELATED"/>
    <property type="match status" value="1"/>
</dbReference>
<dbReference type="Gene3D" id="3.40.50.2000">
    <property type="entry name" value="Glycogen Phosphorylase B"/>
    <property type="match status" value="2"/>
</dbReference>
<gene>
    <name evidence="9" type="ORF">ACFP1Z_09975</name>
</gene>
<evidence type="ECO:0000259" key="8">
    <source>
        <dbReference type="Pfam" id="PF21269"/>
    </source>
</evidence>
<evidence type="ECO:0000256" key="5">
    <source>
        <dbReference type="ARBA" id="ARBA00022679"/>
    </source>
</evidence>
<keyword evidence="4 9" id="KW-0328">Glycosyltransferase</keyword>